<dbReference type="OrthoDB" id="288590at2759"/>
<dbReference type="Proteomes" id="UP000245207">
    <property type="component" value="Unassembled WGS sequence"/>
</dbReference>
<dbReference type="GO" id="GO:0016705">
    <property type="term" value="F:oxidoreductase activity, acting on paired donors, with incorporation or reduction of molecular oxygen"/>
    <property type="evidence" value="ECO:0007669"/>
    <property type="project" value="UniProtKB-ARBA"/>
</dbReference>
<comment type="caution">
    <text evidence="6">The sequence shown here is derived from an EMBL/GenBank/DDBJ whole genome shotgun (WGS) entry which is preliminary data.</text>
</comment>
<evidence type="ECO:0000256" key="2">
    <source>
        <dbReference type="ARBA" id="ARBA00022723"/>
    </source>
</evidence>
<organism evidence="6 7">
    <name type="scientific">Artemisia annua</name>
    <name type="common">Sweet wormwood</name>
    <dbReference type="NCBI Taxonomy" id="35608"/>
    <lineage>
        <taxon>Eukaryota</taxon>
        <taxon>Viridiplantae</taxon>
        <taxon>Streptophyta</taxon>
        <taxon>Embryophyta</taxon>
        <taxon>Tracheophyta</taxon>
        <taxon>Spermatophyta</taxon>
        <taxon>Magnoliopsida</taxon>
        <taxon>eudicotyledons</taxon>
        <taxon>Gunneridae</taxon>
        <taxon>Pentapetalae</taxon>
        <taxon>asterids</taxon>
        <taxon>campanulids</taxon>
        <taxon>Asterales</taxon>
        <taxon>Asteraceae</taxon>
        <taxon>Asteroideae</taxon>
        <taxon>Anthemideae</taxon>
        <taxon>Artemisiinae</taxon>
        <taxon>Artemisia</taxon>
    </lineage>
</organism>
<dbReference type="STRING" id="35608.A0A2U1LVN6"/>
<evidence type="ECO:0000313" key="6">
    <source>
        <dbReference type="EMBL" id="PWA53060.1"/>
    </source>
</evidence>
<keyword evidence="7" id="KW-1185">Reference proteome</keyword>
<dbReference type="Pfam" id="PF14226">
    <property type="entry name" value="DIOX_N"/>
    <property type="match status" value="1"/>
</dbReference>
<evidence type="ECO:0000256" key="4">
    <source>
        <dbReference type="RuleBase" id="RU003682"/>
    </source>
</evidence>
<accession>A0A2U1LVN6</accession>
<evidence type="ECO:0000256" key="1">
    <source>
        <dbReference type="ARBA" id="ARBA00008056"/>
    </source>
</evidence>
<protein>
    <submittedName>
        <fullName evidence="6">Protein SRG1</fullName>
    </submittedName>
</protein>
<dbReference type="InterPro" id="IPR005123">
    <property type="entry name" value="Oxoglu/Fe-dep_dioxygenase_dom"/>
</dbReference>
<proteinExistence type="inferred from homology"/>
<dbReference type="PANTHER" id="PTHR47991">
    <property type="entry name" value="OXOGLUTARATE/IRON-DEPENDENT DIOXYGENASE"/>
    <property type="match status" value="1"/>
</dbReference>
<reference evidence="6 7" key="1">
    <citation type="journal article" date="2018" name="Mol. Plant">
        <title>The genome of Artemisia annua provides insight into the evolution of Asteraceae family and artemisinin biosynthesis.</title>
        <authorList>
            <person name="Shen Q."/>
            <person name="Zhang L."/>
            <person name="Liao Z."/>
            <person name="Wang S."/>
            <person name="Yan T."/>
            <person name="Shi P."/>
            <person name="Liu M."/>
            <person name="Fu X."/>
            <person name="Pan Q."/>
            <person name="Wang Y."/>
            <person name="Lv Z."/>
            <person name="Lu X."/>
            <person name="Zhang F."/>
            <person name="Jiang W."/>
            <person name="Ma Y."/>
            <person name="Chen M."/>
            <person name="Hao X."/>
            <person name="Li L."/>
            <person name="Tang Y."/>
            <person name="Lv G."/>
            <person name="Zhou Y."/>
            <person name="Sun X."/>
            <person name="Brodelius P.E."/>
            <person name="Rose J.K.C."/>
            <person name="Tang K."/>
        </authorList>
    </citation>
    <scope>NUCLEOTIDE SEQUENCE [LARGE SCALE GENOMIC DNA]</scope>
    <source>
        <strain evidence="7">cv. Huhao1</strain>
        <tissue evidence="6">Leaf</tissue>
    </source>
</reference>
<dbReference type="InterPro" id="IPR026992">
    <property type="entry name" value="DIOX_N"/>
</dbReference>
<dbReference type="InterPro" id="IPR050295">
    <property type="entry name" value="Plant_2OG-oxidoreductases"/>
</dbReference>
<gene>
    <name evidence="6" type="ORF">CTI12_AA449390</name>
</gene>
<keyword evidence="3 4" id="KW-0408">Iron</keyword>
<name>A0A2U1LVN6_ARTAN</name>
<sequence length="332" mass="37463">MSTENNKEEAINLGRSLIVPSVQELAKRSITHIPPEYAHQLDQDQLLLSCDDVLTPSVPVIDLQSLFANTIESSVEYLFELNKLHTASKEWGFFQVINHGISESLLADFKRDVLNFFNLPMEEKKKLWQEEDKMKVSVSCLLQTLEAYCVEIKKLATVILGQMGKALEMDEDQINELFHDGFQSMRMNHYPPRPQPNMAMGLSPHSDAGALTIVNQLNTTDGLEIRKDGKWVTIKPLPNALLVNIGDIMEIVSNGVYKSIEHRAIVNAHSERLSVATFYCSNIATLLGPAKSLVAKHKVANFKQIPLEEYFKGFFARKLDGKSYLEIMKLES</sequence>
<dbReference type="InterPro" id="IPR044861">
    <property type="entry name" value="IPNS-like_FE2OG_OXY"/>
</dbReference>
<dbReference type="InterPro" id="IPR027443">
    <property type="entry name" value="IPNS-like_sf"/>
</dbReference>
<dbReference type="AlphaFoldDB" id="A0A2U1LVN6"/>
<evidence type="ECO:0000313" key="7">
    <source>
        <dbReference type="Proteomes" id="UP000245207"/>
    </source>
</evidence>
<dbReference type="GO" id="GO:0046872">
    <property type="term" value="F:metal ion binding"/>
    <property type="evidence" value="ECO:0007669"/>
    <property type="project" value="UniProtKB-KW"/>
</dbReference>
<dbReference type="PROSITE" id="PS51471">
    <property type="entry name" value="FE2OG_OXY"/>
    <property type="match status" value="1"/>
</dbReference>
<keyword evidence="4" id="KW-0560">Oxidoreductase</keyword>
<evidence type="ECO:0000256" key="3">
    <source>
        <dbReference type="ARBA" id="ARBA00023004"/>
    </source>
</evidence>
<comment type="similarity">
    <text evidence="1 4">Belongs to the iron/ascorbate-dependent oxidoreductase family.</text>
</comment>
<dbReference type="Gene3D" id="2.60.120.330">
    <property type="entry name" value="B-lactam Antibiotic, Isopenicillin N Synthase, Chain"/>
    <property type="match status" value="1"/>
</dbReference>
<evidence type="ECO:0000259" key="5">
    <source>
        <dbReference type="PROSITE" id="PS51471"/>
    </source>
</evidence>
<keyword evidence="2 4" id="KW-0479">Metal-binding</keyword>
<dbReference type="EMBL" id="PKPP01007557">
    <property type="protein sequence ID" value="PWA53060.1"/>
    <property type="molecule type" value="Genomic_DNA"/>
</dbReference>
<feature type="domain" description="Fe2OG dioxygenase" evidence="5">
    <location>
        <begin position="181"/>
        <end position="281"/>
    </location>
</feature>
<dbReference type="Pfam" id="PF03171">
    <property type="entry name" value="2OG-FeII_Oxy"/>
    <property type="match status" value="1"/>
</dbReference>
<dbReference type="SUPFAM" id="SSF51197">
    <property type="entry name" value="Clavaminate synthase-like"/>
    <property type="match status" value="1"/>
</dbReference>